<evidence type="ECO:0000259" key="3">
    <source>
        <dbReference type="Pfam" id="PF13087"/>
    </source>
</evidence>
<dbReference type="Gene3D" id="3.40.960.10">
    <property type="entry name" value="VSR Endonuclease"/>
    <property type="match status" value="1"/>
</dbReference>
<dbReference type="AlphaFoldDB" id="A0A4Y8P7H4"/>
<dbReference type="GO" id="GO:0004386">
    <property type="term" value="F:helicase activity"/>
    <property type="evidence" value="ECO:0007669"/>
    <property type="project" value="InterPro"/>
</dbReference>
<proteinExistence type="predicted"/>
<accession>A0A4Y8P7H4</accession>
<feature type="coiled-coil region" evidence="1">
    <location>
        <begin position="577"/>
        <end position="607"/>
    </location>
</feature>
<dbReference type="InterPro" id="IPR041679">
    <property type="entry name" value="DNA2/NAM7-like_C"/>
</dbReference>
<dbReference type="RefSeq" id="WP_134440890.1">
    <property type="nucleotide sequence ID" value="NZ_LXQC01000198.1"/>
</dbReference>
<dbReference type="Pfam" id="PF18741">
    <property type="entry name" value="MTES_1575"/>
    <property type="match status" value="1"/>
</dbReference>
<dbReference type="InterPro" id="IPR045055">
    <property type="entry name" value="DNA2/NAM7-like"/>
</dbReference>
<dbReference type="InterPro" id="IPR047187">
    <property type="entry name" value="SF1_C_Upf1"/>
</dbReference>
<dbReference type="EMBL" id="LXQC01000198">
    <property type="protein sequence ID" value="TFE65867.1"/>
    <property type="molecule type" value="Genomic_DNA"/>
</dbReference>
<protein>
    <recommendedName>
        <fullName evidence="7">DNA helicase</fullName>
    </recommendedName>
</protein>
<dbReference type="InterPro" id="IPR049468">
    <property type="entry name" value="Restrct_endonuc-II-like_dom"/>
</dbReference>
<sequence length="1164" mass="135655">MLYYAPAFIFRKRISSSFLRVTDKIKELIENQKNIPPLFKLLIDRSTSNQLSTFEDIDTQDVELYFPLPSSEEQRRIVYDLLRSHGIVVQGPPGTGKSHTIANLICHFLSMGKRILVSSHTSRALKVLHAKLPEEIASLCISFLGDDQQSKQRLEKSINDIIEKQHNFNKGKYIQELNEKSEALKQVKRELAALDQKFVKLKNRENEEHFINQSYHGQLSSIARKIKEKEKEMGWISDPISVSLPLDIQTFSSLLTILRKHYSQEKELSKEIHPDLQNWIEEFINLAQEEKKITSAFFEEPFQRLSDKTLEDLLSSCRSLLNDYRSLSLPTDLLQKAAVEIIQGNVEIWNELSEITQTFLNQKRLIERLEKVKGWEIQLPSPSLSRTNLLTGAKKLYEHLKKGKGLGWWIFRPKLVKETRFLWQDTFVNGQVCNHINILNDLLEYLQIFSDFSELANRWNINDQDKSINEIMGFVKTVQNWHNQLSKLLEIGKYKEDIKQNLNNLSLLAFPLHSISDIEQLFQKIQNHLGWLQLQTIRQKKEEIERQITFFAYKKNVHPICEKLLQAIKKEDIPLIRNELLSKLINLKQDKADLTNALDQLKKLKIHAPKLVEEILQTYENKVWDERTQNLPEAWLWAQAKTYIEKELQKEDIPSLEQRHKELEKEKQKLIIDIISLKSWESCLSTMTSEQRKSLFSWQQEVKKIGKGTGKHAETHRRNAQRYMEKGYKAIPAWIMPFYKLLDSLAVNPEVFDVIIMDEASQSGPEALILFFLAKQIIIVGDDQQISPEGVGIDQSLVNQLRKKWLENIDQDYFKKSLSVDTSLFDIAKVVLNVLIPLKEHFRCMPEIIAFSNQLCYQQNPLIPLRQQYGKERLEPLKSVYVRGGYREGSRGFVKNEPEADEIANTIAQLCNDIRYKDKTMGVISLQGEQQADIIRKKLQEKIGETTMKERKLICGDANAFQGDERDVIFLSMVAASNERIGVLNKEADKRRFNVAASRARDQLWLFHSILLQDLNNECMRYQLLNHFLNYQSPPTSLPDFEKCESQFEKDVARFINQKGYLIELQHKPLSDANYRIDILVVGQRSRLAVECDGPHHLDPEQIKKDLQRQRILEQSGLEFWRISLFEWELKKQNALEPLWEKLNEKGILPLNTSYNDNSLKMTA</sequence>
<dbReference type="OrthoDB" id="9757917at2"/>
<evidence type="ECO:0000256" key="1">
    <source>
        <dbReference type="SAM" id="Coils"/>
    </source>
</evidence>
<keyword evidence="1" id="KW-0175">Coiled coil</keyword>
<feature type="coiled-coil region" evidence="1">
    <location>
        <begin position="646"/>
        <end position="673"/>
    </location>
</feature>
<evidence type="ECO:0000313" key="6">
    <source>
        <dbReference type="Proteomes" id="UP000297713"/>
    </source>
</evidence>
<keyword evidence="6" id="KW-1185">Reference proteome</keyword>
<name>A0A4Y8P7H4_9BACT</name>
<dbReference type="Pfam" id="PF13086">
    <property type="entry name" value="AAA_11"/>
    <property type="match status" value="1"/>
</dbReference>
<feature type="domain" description="DNA2/NAM7 helicase helicase" evidence="2">
    <location>
        <begin position="71"/>
        <end position="233"/>
    </location>
</feature>
<evidence type="ECO:0000259" key="2">
    <source>
        <dbReference type="Pfam" id="PF13086"/>
    </source>
</evidence>
<feature type="coiled-coil region" evidence="1">
    <location>
        <begin position="170"/>
        <end position="204"/>
    </location>
</feature>
<gene>
    <name evidence="5" type="ORF">A7Q10_02560</name>
</gene>
<dbReference type="Pfam" id="PF13087">
    <property type="entry name" value="AAA_12"/>
    <property type="match status" value="1"/>
</dbReference>
<dbReference type="InterPro" id="IPR041677">
    <property type="entry name" value="DNA2/NAM7_AAA_11"/>
</dbReference>
<dbReference type="SUPFAM" id="SSF52540">
    <property type="entry name" value="P-loop containing nucleoside triphosphate hydrolases"/>
    <property type="match status" value="1"/>
</dbReference>
<dbReference type="InterPro" id="IPR027417">
    <property type="entry name" value="P-loop_NTPase"/>
</dbReference>
<comment type="caution">
    <text evidence="5">The sequence shown here is derived from an EMBL/GenBank/DDBJ whole genome shotgun (WGS) entry which is preliminary data.</text>
</comment>
<dbReference type="Gene3D" id="3.40.50.300">
    <property type="entry name" value="P-loop containing nucleotide triphosphate hydrolases"/>
    <property type="match status" value="3"/>
</dbReference>
<dbReference type="Proteomes" id="UP000297713">
    <property type="component" value="Unassembled WGS sequence"/>
</dbReference>
<dbReference type="CDD" id="cd18808">
    <property type="entry name" value="SF1_C_Upf1"/>
    <property type="match status" value="1"/>
</dbReference>
<dbReference type="PANTHER" id="PTHR10887">
    <property type="entry name" value="DNA2/NAM7 HELICASE FAMILY"/>
    <property type="match status" value="1"/>
</dbReference>
<feature type="domain" description="Restriction endonuclease type II-like" evidence="4">
    <location>
        <begin position="1048"/>
        <end position="1143"/>
    </location>
</feature>
<organism evidence="5 6">
    <name type="scientific">Methylacidiphilum caldifontis</name>
    <dbReference type="NCBI Taxonomy" id="2795386"/>
    <lineage>
        <taxon>Bacteria</taxon>
        <taxon>Pseudomonadati</taxon>
        <taxon>Verrucomicrobiota</taxon>
        <taxon>Methylacidiphilae</taxon>
        <taxon>Methylacidiphilales</taxon>
        <taxon>Methylacidiphilaceae</taxon>
        <taxon>Methylacidiphilum (ex Ratnadevi et al. 2023)</taxon>
    </lineage>
</organism>
<reference evidence="5 6" key="1">
    <citation type="submission" date="2016-05" db="EMBL/GenBank/DDBJ databases">
        <title>Diversity and Homogeneity among Thermoacidophilic Verrucomicrobia Methanotrophs Linked with Geographical Origin.</title>
        <authorList>
            <person name="Erikstad H.-A."/>
            <person name="Smestad N.B."/>
            <person name="Ceballos R.M."/>
            <person name="Birkeland N.-K."/>
        </authorList>
    </citation>
    <scope>NUCLEOTIDE SEQUENCE [LARGE SCALE GENOMIC DNA]</scope>
    <source>
        <strain evidence="5 6">Phi</strain>
    </source>
</reference>
<feature type="domain" description="DNA2/NAM7 helicase-like C-terminal" evidence="3">
    <location>
        <begin position="822"/>
        <end position="1007"/>
    </location>
</feature>
<evidence type="ECO:0008006" key="7">
    <source>
        <dbReference type="Google" id="ProtNLM"/>
    </source>
</evidence>
<evidence type="ECO:0000313" key="5">
    <source>
        <dbReference type="EMBL" id="TFE65867.1"/>
    </source>
</evidence>
<dbReference type="PANTHER" id="PTHR10887:SF495">
    <property type="entry name" value="HELICASE SENATAXIN ISOFORM X1-RELATED"/>
    <property type="match status" value="1"/>
</dbReference>
<evidence type="ECO:0000259" key="4">
    <source>
        <dbReference type="Pfam" id="PF18741"/>
    </source>
</evidence>